<dbReference type="InterPro" id="IPR024185">
    <property type="entry name" value="FTHF_cligase-like_sf"/>
</dbReference>
<name>A0A7W1WT33_9BACL</name>
<comment type="catalytic activity">
    <reaction evidence="5">
        <text>(6S)-5-formyl-5,6,7,8-tetrahydrofolate + ATP = (6R)-5,10-methenyltetrahydrofolate + ADP + phosphate</text>
        <dbReference type="Rhea" id="RHEA:10488"/>
        <dbReference type="ChEBI" id="CHEBI:30616"/>
        <dbReference type="ChEBI" id="CHEBI:43474"/>
        <dbReference type="ChEBI" id="CHEBI:57455"/>
        <dbReference type="ChEBI" id="CHEBI:57457"/>
        <dbReference type="ChEBI" id="CHEBI:456216"/>
        <dbReference type="EC" id="6.3.3.2"/>
    </reaction>
</comment>
<evidence type="ECO:0000256" key="5">
    <source>
        <dbReference type="RuleBase" id="RU361279"/>
    </source>
</evidence>
<accession>A0A7W1WT33</accession>
<dbReference type="PANTHER" id="PTHR23407:SF1">
    <property type="entry name" value="5-FORMYLTETRAHYDROFOLATE CYCLO-LIGASE"/>
    <property type="match status" value="1"/>
</dbReference>
<dbReference type="AlphaFoldDB" id="A0A7W1WT33"/>
<evidence type="ECO:0000313" key="7">
    <source>
        <dbReference type="Proteomes" id="UP000535491"/>
    </source>
</evidence>
<dbReference type="GO" id="GO:0046872">
    <property type="term" value="F:metal ion binding"/>
    <property type="evidence" value="ECO:0007669"/>
    <property type="project" value="UniProtKB-KW"/>
</dbReference>
<dbReference type="GO" id="GO:0009396">
    <property type="term" value="P:folic acid-containing compound biosynthetic process"/>
    <property type="evidence" value="ECO:0007669"/>
    <property type="project" value="TreeGrafter"/>
</dbReference>
<feature type="binding site" evidence="4">
    <location>
        <begin position="135"/>
        <end position="143"/>
    </location>
    <ligand>
        <name>ATP</name>
        <dbReference type="ChEBI" id="CHEBI:30616"/>
    </ligand>
</feature>
<dbReference type="SUPFAM" id="SSF100950">
    <property type="entry name" value="NagB/RpiA/CoA transferase-like"/>
    <property type="match status" value="1"/>
</dbReference>
<feature type="binding site" evidence="4">
    <location>
        <position position="56"/>
    </location>
    <ligand>
        <name>substrate</name>
    </ligand>
</feature>
<reference evidence="6 7" key="1">
    <citation type="submission" date="2020-07" db="EMBL/GenBank/DDBJ databases">
        <authorList>
            <person name="Feng H."/>
        </authorList>
    </citation>
    <scope>NUCLEOTIDE SEQUENCE [LARGE SCALE GENOMIC DNA]</scope>
    <source>
        <strain evidence="7">s-10</strain>
    </source>
</reference>
<dbReference type="Pfam" id="PF01812">
    <property type="entry name" value="5-FTHF_cyc-lig"/>
    <property type="match status" value="1"/>
</dbReference>
<keyword evidence="5" id="KW-0460">Magnesium</keyword>
<dbReference type="InterPro" id="IPR002698">
    <property type="entry name" value="FTHF_cligase"/>
</dbReference>
<dbReference type="EMBL" id="JACEIQ010000016">
    <property type="protein sequence ID" value="MBA4495578.1"/>
    <property type="molecule type" value="Genomic_DNA"/>
</dbReference>
<keyword evidence="7" id="KW-1185">Reference proteome</keyword>
<organism evidence="6 7">
    <name type="scientific">Paenactinomyces guangxiensis</name>
    <dbReference type="NCBI Taxonomy" id="1490290"/>
    <lineage>
        <taxon>Bacteria</taxon>
        <taxon>Bacillati</taxon>
        <taxon>Bacillota</taxon>
        <taxon>Bacilli</taxon>
        <taxon>Bacillales</taxon>
        <taxon>Thermoactinomycetaceae</taxon>
        <taxon>Paenactinomyces</taxon>
    </lineage>
</organism>
<comment type="caution">
    <text evidence="6">The sequence shown here is derived from an EMBL/GenBank/DDBJ whole genome shotgun (WGS) entry which is preliminary data.</text>
</comment>
<evidence type="ECO:0000256" key="1">
    <source>
        <dbReference type="ARBA" id="ARBA00010638"/>
    </source>
</evidence>
<keyword evidence="5" id="KW-0479">Metal-binding</keyword>
<evidence type="ECO:0000256" key="2">
    <source>
        <dbReference type="ARBA" id="ARBA00022741"/>
    </source>
</evidence>
<dbReference type="RefSeq" id="WP_181753166.1">
    <property type="nucleotide sequence ID" value="NZ_JACEIQ010000016.1"/>
</dbReference>
<dbReference type="GO" id="GO:0005524">
    <property type="term" value="F:ATP binding"/>
    <property type="evidence" value="ECO:0007669"/>
    <property type="project" value="UniProtKB-KW"/>
</dbReference>
<dbReference type="GO" id="GO:0035999">
    <property type="term" value="P:tetrahydrofolate interconversion"/>
    <property type="evidence" value="ECO:0007669"/>
    <property type="project" value="TreeGrafter"/>
</dbReference>
<protein>
    <recommendedName>
        <fullName evidence="5">5-formyltetrahydrofolate cyclo-ligase</fullName>
        <ecNumber evidence="5">6.3.3.2</ecNumber>
    </recommendedName>
</protein>
<keyword evidence="2 4" id="KW-0547">Nucleotide-binding</keyword>
<dbReference type="PIRSF" id="PIRSF006806">
    <property type="entry name" value="FTHF_cligase"/>
    <property type="match status" value="1"/>
</dbReference>
<gene>
    <name evidence="6" type="ORF">H1191_14865</name>
</gene>
<evidence type="ECO:0000256" key="4">
    <source>
        <dbReference type="PIRSR" id="PIRSR006806-1"/>
    </source>
</evidence>
<comment type="cofactor">
    <cofactor evidence="5">
        <name>Mg(2+)</name>
        <dbReference type="ChEBI" id="CHEBI:18420"/>
    </cofactor>
</comment>
<dbReference type="InterPro" id="IPR037171">
    <property type="entry name" value="NagB/RpiA_transferase-like"/>
</dbReference>
<evidence type="ECO:0000313" key="6">
    <source>
        <dbReference type="EMBL" id="MBA4495578.1"/>
    </source>
</evidence>
<dbReference type="PANTHER" id="PTHR23407">
    <property type="entry name" value="ATPASE INHIBITOR/5-FORMYLTETRAHYDROFOLATE CYCLO-LIGASE"/>
    <property type="match status" value="1"/>
</dbReference>
<feature type="binding site" evidence="4">
    <location>
        <begin position="5"/>
        <end position="9"/>
    </location>
    <ligand>
        <name>ATP</name>
        <dbReference type="ChEBI" id="CHEBI:30616"/>
    </ligand>
</feature>
<keyword evidence="6" id="KW-0436">Ligase</keyword>
<dbReference type="NCBIfam" id="TIGR02727">
    <property type="entry name" value="MTHFS_bact"/>
    <property type="match status" value="1"/>
</dbReference>
<dbReference type="Proteomes" id="UP000535491">
    <property type="component" value="Unassembled WGS sequence"/>
</dbReference>
<dbReference type="GO" id="GO:0030272">
    <property type="term" value="F:5-formyltetrahydrofolate cyclo-ligase activity"/>
    <property type="evidence" value="ECO:0007669"/>
    <property type="project" value="UniProtKB-EC"/>
</dbReference>
<evidence type="ECO:0000256" key="3">
    <source>
        <dbReference type="ARBA" id="ARBA00022840"/>
    </source>
</evidence>
<keyword evidence="3 4" id="KW-0067">ATP-binding</keyword>
<sequence>MPGSKQALRKDMLQMRNGLSSAYINECSEQICRALIQFPVYREAESVLFYMAFRNEADVRRGMEDAWKQGKQVLLPRANPADRSMRCFRVDSFAELEAGAYGISEPPDDPGREVDPERIQLVIVPGVAFDVNGYRLGYGGGYYDRFFAGFSTRSKRIGVAYPEQIVKTVYPDPHDQAMDWIITPHEVFTIHQPLL</sequence>
<comment type="similarity">
    <text evidence="1 5">Belongs to the 5-formyltetrahydrofolate cyclo-ligase family.</text>
</comment>
<feature type="binding site" evidence="4">
    <location>
        <position position="51"/>
    </location>
    <ligand>
        <name>substrate</name>
    </ligand>
</feature>
<dbReference type="Gene3D" id="3.40.50.10420">
    <property type="entry name" value="NagB/RpiA/CoA transferase-like"/>
    <property type="match status" value="1"/>
</dbReference>
<dbReference type="EC" id="6.3.3.2" evidence="5"/>
<proteinExistence type="inferred from homology"/>